<dbReference type="AlphaFoldDB" id="A0A4R6T5Z6"/>
<dbReference type="InterPro" id="IPR046562">
    <property type="entry name" value="DUF6717"/>
</dbReference>
<sequence>MKNLKFYKEKDGRWYVDLPQWTGSKADLEMVCGADTLLDKLSNQGSEVVCKVSEIPIENFDLLEYIRDADEWQNGAFYRIKSIFGQDFNLQVWLCDVTKFVFGYFPRRIYLGIEV</sequence>
<dbReference type="Pfam" id="PF20475">
    <property type="entry name" value="DUF6717"/>
    <property type="match status" value="1"/>
</dbReference>
<evidence type="ECO:0000313" key="1">
    <source>
        <dbReference type="EMBL" id="TDQ15176.1"/>
    </source>
</evidence>
<proteinExistence type="predicted"/>
<protein>
    <submittedName>
        <fullName evidence="1">Uncharacterized protein</fullName>
    </submittedName>
</protein>
<dbReference type="RefSeq" id="WP_133557346.1">
    <property type="nucleotide sequence ID" value="NZ_SNYF01000008.1"/>
</dbReference>
<dbReference type="EMBL" id="SNYF01000008">
    <property type="protein sequence ID" value="TDQ15176.1"/>
    <property type="molecule type" value="Genomic_DNA"/>
</dbReference>
<dbReference type="OrthoDB" id="1095162at2"/>
<gene>
    <name evidence="1" type="ORF">DFQ04_3062</name>
</gene>
<reference evidence="1 2" key="1">
    <citation type="submission" date="2019-03" db="EMBL/GenBank/DDBJ databases">
        <title>Genomic Encyclopedia of Type Strains, Phase III (KMG-III): the genomes of soil and plant-associated and newly described type strains.</title>
        <authorList>
            <person name="Whitman W."/>
        </authorList>
    </citation>
    <scope>NUCLEOTIDE SEQUENCE [LARGE SCALE GENOMIC DNA]</scope>
    <source>
        <strain evidence="1 2">CECT 8446</strain>
    </source>
</reference>
<comment type="caution">
    <text evidence="1">The sequence shown here is derived from an EMBL/GenBank/DDBJ whole genome shotgun (WGS) entry which is preliminary data.</text>
</comment>
<accession>A0A4R6T5Z6</accession>
<keyword evidence="2" id="KW-1185">Reference proteome</keyword>
<dbReference type="Proteomes" id="UP000294535">
    <property type="component" value="Unassembled WGS sequence"/>
</dbReference>
<evidence type="ECO:0000313" key="2">
    <source>
        <dbReference type="Proteomes" id="UP000294535"/>
    </source>
</evidence>
<name>A0A4R6T5Z6_9BACT</name>
<organism evidence="1 2">
    <name type="scientific">Algoriphagus boseongensis</name>
    <dbReference type="NCBI Taxonomy" id="1442587"/>
    <lineage>
        <taxon>Bacteria</taxon>
        <taxon>Pseudomonadati</taxon>
        <taxon>Bacteroidota</taxon>
        <taxon>Cytophagia</taxon>
        <taxon>Cytophagales</taxon>
        <taxon>Cyclobacteriaceae</taxon>
        <taxon>Algoriphagus</taxon>
    </lineage>
</organism>